<organism evidence="7 8">
    <name type="scientific">Halomarina halobia</name>
    <dbReference type="NCBI Taxonomy" id="3033386"/>
    <lineage>
        <taxon>Archaea</taxon>
        <taxon>Methanobacteriati</taxon>
        <taxon>Methanobacteriota</taxon>
        <taxon>Stenosarchaea group</taxon>
        <taxon>Halobacteria</taxon>
        <taxon>Halobacteriales</taxon>
        <taxon>Natronomonadaceae</taxon>
        <taxon>Halomarina</taxon>
    </lineage>
</organism>
<keyword evidence="2" id="KW-1003">Cell membrane</keyword>
<comment type="caution">
    <text evidence="7">The sequence shown here is derived from an EMBL/GenBank/DDBJ whole genome shotgun (WGS) entry which is preliminary data.</text>
</comment>
<dbReference type="Proteomes" id="UP001596547">
    <property type="component" value="Unassembled WGS sequence"/>
</dbReference>
<evidence type="ECO:0000313" key="7">
    <source>
        <dbReference type="EMBL" id="MFC7317095.1"/>
    </source>
</evidence>
<dbReference type="GO" id="GO:0005886">
    <property type="term" value="C:plasma membrane"/>
    <property type="evidence" value="ECO:0007669"/>
    <property type="project" value="UniProtKB-SubCell"/>
</dbReference>
<accession>A0ABD6A9M6</accession>
<evidence type="ECO:0000256" key="2">
    <source>
        <dbReference type="ARBA" id="ARBA00022475"/>
    </source>
</evidence>
<evidence type="ECO:0000256" key="3">
    <source>
        <dbReference type="ARBA" id="ARBA00022692"/>
    </source>
</evidence>
<dbReference type="RefSeq" id="WP_276303649.1">
    <property type="nucleotide sequence ID" value="NZ_CP119992.1"/>
</dbReference>
<dbReference type="PANTHER" id="PTHR33452:SF1">
    <property type="entry name" value="INNER MEMBRANE PROTEIN YPHA-RELATED"/>
    <property type="match status" value="1"/>
</dbReference>
<keyword evidence="3 6" id="KW-0812">Transmembrane</keyword>
<proteinExistence type="predicted"/>
<comment type="subcellular location">
    <subcellularLocation>
        <location evidence="1">Cell membrane</location>
        <topology evidence="1">Multi-pass membrane protein</topology>
    </subcellularLocation>
</comment>
<dbReference type="Pfam" id="PF07681">
    <property type="entry name" value="DoxX"/>
    <property type="match status" value="1"/>
</dbReference>
<feature type="transmembrane region" description="Helical" evidence="6">
    <location>
        <begin position="100"/>
        <end position="128"/>
    </location>
</feature>
<dbReference type="InterPro" id="IPR051907">
    <property type="entry name" value="DoxX-like_oxidoreductase"/>
</dbReference>
<dbReference type="InterPro" id="IPR032808">
    <property type="entry name" value="DoxX"/>
</dbReference>
<feature type="transmembrane region" description="Helical" evidence="6">
    <location>
        <begin position="25"/>
        <end position="42"/>
    </location>
</feature>
<protein>
    <submittedName>
        <fullName evidence="7">DoxX family protein</fullName>
    </submittedName>
</protein>
<keyword evidence="8" id="KW-1185">Reference proteome</keyword>
<evidence type="ECO:0000256" key="6">
    <source>
        <dbReference type="SAM" id="Phobius"/>
    </source>
</evidence>
<keyword evidence="5 6" id="KW-0472">Membrane</keyword>
<reference evidence="7 8" key="1">
    <citation type="journal article" date="2019" name="Int. J. Syst. Evol. Microbiol.">
        <title>The Global Catalogue of Microorganisms (GCM) 10K type strain sequencing project: providing services to taxonomists for standard genome sequencing and annotation.</title>
        <authorList>
            <consortium name="The Broad Institute Genomics Platform"/>
            <consortium name="The Broad Institute Genome Sequencing Center for Infectious Disease"/>
            <person name="Wu L."/>
            <person name="Ma J."/>
        </authorList>
    </citation>
    <scope>NUCLEOTIDE SEQUENCE [LARGE SCALE GENOMIC DNA]</scope>
    <source>
        <strain evidence="7 8">PSR21</strain>
    </source>
</reference>
<dbReference type="AlphaFoldDB" id="A0ABD6A9M6"/>
<keyword evidence="4 6" id="KW-1133">Transmembrane helix</keyword>
<evidence type="ECO:0000256" key="4">
    <source>
        <dbReference type="ARBA" id="ARBA00022989"/>
    </source>
</evidence>
<dbReference type="EMBL" id="JBHTBF010000002">
    <property type="protein sequence ID" value="MFC7317095.1"/>
    <property type="molecule type" value="Genomic_DNA"/>
</dbReference>
<evidence type="ECO:0000313" key="8">
    <source>
        <dbReference type="Proteomes" id="UP001596547"/>
    </source>
</evidence>
<evidence type="ECO:0000256" key="1">
    <source>
        <dbReference type="ARBA" id="ARBA00004651"/>
    </source>
</evidence>
<dbReference type="GeneID" id="79316251"/>
<name>A0ABD6A9M6_9EURY</name>
<evidence type="ECO:0000256" key="5">
    <source>
        <dbReference type="ARBA" id="ARBA00023136"/>
    </source>
</evidence>
<gene>
    <name evidence="7" type="ORF">ACFQPE_09840</name>
</gene>
<sequence length="186" mass="20190">MTQTTANRFETRLGGVTVTGRAHSLSAWFVLALRLMIGYAFLHSGWTKIAAAEPFGAQGYLLNVAATNGNPLEGLFYWMGTTDWFVAFANLAVPWGELLIGLGLIVGALTRLAAFFGALMMLTFYFGNWDVAHGLVNGDLAYMLVFLTVAALGAGRILGLDALIERYEIDGEALIERYPALEYVLG</sequence>
<feature type="transmembrane region" description="Helical" evidence="6">
    <location>
        <begin position="140"/>
        <end position="159"/>
    </location>
</feature>
<dbReference type="PANTHER" id="PTHR33452">
    <property type="entry name" value="OXIDOREDUCTASE CATD-RELATED"/>
    <property type="match status" value="1"/>
</dbReference>